<evidence type="ECO:0000256" key="8">
    <source>
        <dbReference type="ARBA" id="ARBA00031615"/>
    </source>
</evidence>
<reference evidence="10" key="1">
    <citation type="journal article" date="2014" name="Int. J. Syst. Evol. Microbiol.">
        <title>Complete genome sequence of Corynebacterium casei LMG S-19264T (=DSM 44701T), isolated from a smear-ripened cheese.</title>
        <authorList>
            <consortium name="US DOE Joint Genome Institute (JGI-PGF)"/>
            <person name="Walter F."/>
            <person name="Albersmeier A."/>
            <person name="Kalinowski J."/>
            <person name="Ruckert C."/>
        </authorList>
    </citation>
    <scope>NUCLEOTIDE SEQUENCE</scope>
    <source>
        <strain evidence="10">NBRC 101628</strain>
    </source>
</reference>
<gene>
    <name evidence="10" type="primary">selB</name>
    <name evidence="10" type="ORF">GCM10007895_26270</name>
</gene>
<dbReference type="AlphaFoldDB" id="A0AA37RY01"/>
<dbReference type="Gene3D" id="2.40.30.10">
    <property type="entry name" value="Translation factors"/>
    <property type="match status" value="1"/>
</dbReference>
<evidence type="ECO:0000256" key="1">
    <source>
        <dbReference type="ARBA" id="ARBA00004496"/>
    </source>
</evidence>
<dbReference type="GO" id="GO:0005525">
    <property type="term" value="F:GTP binding"/>
    <property type="evidence" value="ECO:0007669"/>
    <property type="project" value="UniProtKB-KW"/>
</dbReference>
<dbReference type="GO" id="GO:0001514">
    <property type="term" value="P:selenocysteine incorporation"/>
    <property type="evidence" value="ECO:0007669"/>
    <property type="project" value="InterPro"/>
</dbReference>
<dbReference type="InterPro" id="IPR036390">
    <property type="entry name" value="WH_DNA-bd_sf"/>
</dbReference>
<dbReference type="RefSeq" id="WP_095504831.1">
    <property type="nucleotide sequence ID" value="NZ_BSNC01000006.1"/>
</dbReference>
<protein>
    <recommendedName>
        <fullName evidence="2">Selenocysteine-specific elongation factor</fullName>
    </recommendedName>
    <alternativeName>
        <fullName evidence="8">SelB translation factor</fullName>
    </alternativeName>
</protein>
<dbReference type="PANTHER" id="PTHR43721">
    <property type="entry name" value="ELONGATION FACTOR TU-RELATED"/>
    <property type="match status" value="1"/>
</dbReference>
<dbReference type="InterPro" id="IPR015191">
    <property type="entry name" value="SelB_WHD4"/>
</dbReference>
<dbReference type="Pfam" id="PF03144">
    <property type="entry name" value="GTP_EFTU_D2"/>
    <property type="match status" value="1"/>
</dbReference>
<dbReference type="Gene3D" id="3.40.50.300">
    <property type="entry name" value="P-loop containing nucleotide triphosphate hydrolases"/>
    <property type="match status" value="1"/>
</dbReference>
<dbReference type="Gene3D" id="1.10.10.10">
    <property type="entry name" value="Winged helix-like DNA-binding domain superfamily/Winged helix DNA-binding domain"/>
    <property type="match status" value="1"/>
</dbReference>
<evidence type="ECO:0000256" key="3">
    <source>
        <dbReference type="ARBA" id="ARBA00022490"/>
    </source>
</evidence>
<feature type="domain" description="Tr-type G" evidence="9">
    <location>
        <begin position="14"/>
        <end position="187"/>
    </location>
</feature>
<dbReference type="InterPro" id="IPR000795">
    <property type="entry name" value="T_Tr_GTP-bd_dom"/>
</dbReference>
<dbReference type="SUPFAM" id="SSF52540">
    <property type="entry name" value="P-loop containing nucleoside triphosphate hydrolases"/>
    <property type="match status" value="1"/>
</dbReference>
<dbReference type="NCBIfam" id="TIGR00475">
    <property type="entry name" value="selB"/>
    <property type="match status" value="1"/>
</dbReference>
<sequence length="619" mass="68883">MTQASITDSQSTASSASVVALAGHVDHGKTALVYAMTSIMTARRHEQACGMTQNLGFAHFQSDQGKRIGVIDVPGHERYIRNMVAGLWSIDLVLLVVAANEGWMPMTQAHLEVAEAMSQARVLVCITKADLVDEQRLAELEDECLQRVLDTCEQIPEVICVSAHTGQNIDSLKRLITDQLALDCGQEVCEHEEQSTTAADRNCHLYVDRSFSVTGVGTVVTGTLVGGELAVGDRMTLQPSKQQVKVRNLQSYNRPVDRVSGSCRVAVGVKGVNYRSIGRGDCLTTCAEWQRPARELVVRLNRSNTRLKSAQVEVAIGSWNGLAQMIPISDTQLVRLQLQQDVSGYFGQPLAIIQQGGSKLIAGGRIVWLEATQRWQRRSLYRLLNQLTRDFDAPDYYRLQLELHGLIDKQSYDPTQASELAKALPLIETASHYLLQSTVEQAQSQIATLLAQPAAAISTVEFCSRLRLDKVIVEQALQQLKQDGEIHLSYQTWVAGQGQSEDDLCPSSQALLTKVRQAERTGVVADKELIGLDKKLIKNLARLKYVTLLDDSIYYDSQLYDQLVQDVLADCRVNQRLSMAHIKDRSQLSRKYSIPLANRMERDGWVRRVENDRVVLKCL</sequence>
<evidence type="ECO:0000256" key="5">
    <source>
        <dbReference type="ARBA" id="ARBA00022917"/>
    </source>
</evidence>
<dbReference type="PANTHER" id="PTHR43721:SF22">
    <property type="entry name" value="ELONGATION FACTOR TU, MITOCHONDRIAL"/>
    <property type="match status" value="1"/>
</dbReference>
<keyword evidence="6" id="KW-0342">GTP-binding</keyword>
<dbReference type="EMBL" id="BSNC01000006">
    <property type="protein sequence ID" value="GLP97320.1"/>
    <property type="molecule type" value="Genomic_DNA"/>
</dbReference>
<comment type="caution">
    <text evidence="10">The sequence shown here is derived from an EMBL/GenBank/DDBJ whole genome shotgun (WGS) entry which is preliminary data.</text>
</comment>
<reference evidence="10" key="2">
    <citation type="submission" date="2023-01" db="EMBL/GenBank/DDBJ databases">
        <title>Draft genome sequence of Paraferrimonas sedimenticola strain NBRC 101628.</title>
        <authorList>
            <person name="Sun Q."/>
            <person name="Mori K."/>
        </authorList>
    </citation>
    <scope>NUCLEOTIDE SEQUENCE</scope>
    <source>
        <strain evidence="10">NBRC 101628</strain>
    </source>
</reference>
<evidence type="ECO:0000256" key="6">
    <source>
        <dbReference type="ARBA" id="ARBA00023134"/>
    </source>
</evidence>
<dbReference type="InterPro" id="IPR036388">
    <property type="entry name" value="WH-like_DNA-bd_sf"/>
</dbReference>
<accession>A0AA37RY01</accession>
<dbReference type="InterPro" id="IPR004161">
    <property type="entry name" value="EFTu-like_2"/>
</dbReference>
<evidence type="ECO:0000256" key="2">
    <source>
        <dbReference type="ARBA" id="ARBA00015953"/>
    </source>
</evidence>
<dbReference type="SUPFAM" id="SSF46785">
    <property type="entry name" value="Winged helix' DNA-binding domain"/>
    <property type="match status" value="1"/>
</dbReference>
<keyword evidence="10" id="KW-0251">Elongation factor</keyword>
<dbReference type="PROSITE" id="PS51722">
    <property type="entry name" value="G_TR_2"/>
    <property type="match status" value="1"/>
</dbReference>
<dbReference type="InterPro" id="IPR050055">
    <property type="entry name" value="EF-Tu_GTPase"/>
</dbReference>
<dbReference type="InterPro" id="IPR009000">
    <property type="entry name" value="Transl_B-barrel_sf"/>
</dbReference>
<dbReference type="GO" id="GO:0003746">
    <property type="term" value="F:translation elongation factor activity"/>
    <property type="evidence" value="ECO:0007669"/>
    <property type="project" value="UniProtKB-KW"/>
</dbReference>
<keyword evidence="5" id="KW-0648">Protein biosynthesis</keyword>
<evidence type="ECO:0000256" key="4">
    <source>
        <dbReference type="ARBA" id="ARBA00022741"/>
    </source>
</evidence>
<organism evidence="10 11">
    <name type="scientific">Paraferrimonas sedimenticola</name>
    <dbReference type="NCBI Taxonomy" id="375674"/>
    <lineage>
        <taxon>Bacteria</taxon>
        <taxon>Pseudomonadati</taxon>
        <taxon>Pseudomonadota</taxon>
        <taxon>Gammaproteobacteria</taxon>
        <taxon>Alteromonadales</taxon>
        <taxon>Ferrimonadaceae</taxon>
        <taxon>Paraferrimonas</taxon>
    </lineage>
</organism>
<keyword evidence="3" id="KW-0963">Cytoplasm</keyword>
<dbReference type="InterPro" id="IPR027417">
    <property type="entry name" value="P-loop_NTPase"/>
</dbReference>
<dbReference type="GO" id="GO:0003723">
    <property type="term" value="F:RNA binding"/>
    <property type="evidence" value="ECO:0007669"/>
    <property type="project" value="InterPro"/>
</dbReference>
<keyword evidence="4" id="KW-0547">Nucleotide-binding</keyword>
<comment type="function">
    <text evidence="7">Translation factor necessary for the incorporation of selenocysteine into proteins. It probably replaces EF-Tu for the insertion of selenocysteine directed by the UGA codon. SelB binds GTP and GDP.</text>
</comment>
<evidence type="ECO:0000313" key="10">
    <source>
        <dbReference type="EMBL" id="GLP97320.1"/>
    </source>
</evidence>
<evidence type="ECO:0000259" key="9">
    <source>
        <dbReference type="PROSITE" id="PS51722"/>
    </source>
</evidence>
<dbReference type="InterPro" id="IPR005225">
    <property type="entry name" value="Small_GTP-bd"/>
</dbReference>
<dbReference type="Pfam" id="PF09107">
    <property type="entry name" value="WHD_3rd_SelB"/>
    <property type="match status" value="1"/>
</dbReference>
<dbReference type="NCBIfam" id="TIGR00231">
    <property type="entry name" value="small_GTP"/>
    <property type="match status" value="1"/>
</dbReference>
<comment type="subcellular location">
    <subcellularLocation>
        <location evidence="1">Cytoplasm</location>
    </subcellularLocation>
</comment>
<dbReference type="Proteomes" id="UP001161422">
    <property type="component" value="Unassembled WGS sequence"/>
</dbReference>
<dbReference type="Pfam" id="PF00009">
    <property type="entry name" value="GTP_EFTU"/>
    <property type="match status" value="1"/>
</dbReference>
<evidence type="ECO:0000313" key="11">
    <source>
        <dbReference type="Proteomes" id="UP001161422"/>
    </source>
</evidence>
<proteinExistence type="predicted"/>
<name>A0AA37RY01_9GAMM</name>
<evidence type="ECO:0000256" key="7">
    <source>
        <dbReference type="ARBA" id="ARBA00025526"/>
    </source>
</evidence>
<dbReference type="GO" id="GO:0005737">
    <property type="term" value="C:cytoplasm"/>
    <property type="evidence" value="ECO:0007669"/>
    <property type="project" value="UniProtKB-SubCell"/>
</dbReference>
<keyword evidence="11" id="KW-1185">Reference proteome</keyword>
<dbReference type="GO" id="GO:0003924">
    <property type="term" value="F:GTPase activity"/>
    <property type="evidence" value="ECO:0007669"/>
    <property type="project" value="InterPro"/>
</dbReference>
<dbReference type="SUPFAM" id="SSF50447">
    <property type="entry name" value="Translation proteins"/>
    <property type="match status" value="1"/>
</dbReference>
<dbReference type="InterPro" id="IPR004535">
    <property type="entry name" value="Transl_elong_SelB"/>
</dbReference>